<gene>
    <name evidence="1" type="ORF">KJF94_07155</name>
</gene>
<name>A0ABX8F0B7_9PSED</name>
<sequence>MSEGLGITTETTVFLSVDKLVKEMDAEDIGSFCSAVALRLDGEYANRADAASEFAGGLSEFGCRFLAEVVANFYMRQKREDR</sequence>
<protein>
    <submittedName>
        <fullName evidence="1">Uncharacterized protein</fullName>
    </submittedName>
</protein>
<dbReference type="Proteomes" id="UP000681155">
    <property type="component" value="Chromosome"/>
</dbReference>
<evidence type="ECO:0000313" key="2">
    <source>
        <dbReference type="Proteomes" id="UP000681155"/>
    </source>
</evidence>
<proteinExistence type="predicted"/>
<dbReference type="RefSeq" id="WP_214382199.1">
    <property type="nucleotide sequence ID" value="NZ_CP075566.1"/>
</dbReference>
<accession>A0ABX8F0B7</accession>
<dbReference type="EMBL" id="CP075566">
    <property type="protein sequence ID" value="QVW25344.1"/>
    <property type="molecule type" value="Genomic_DNA"/>
</dbReference>
<keyword evidence="2" id="KW-1185">Reference proteome</keyword>
<reference evidence="1 2" key="1">
    <citation type="submission" date="2021-05" db="EMBL/GenBank/DDBJ databases">
        <title>Complete genome of the cytokinin-producing biocontrol strain Pseudomonas fluorescens G20-18.</title>
        <authorList>
            <person name="Nielsen T.K."/>
            <person name="Mekureyaw M.F."/>
            <person name="Hansen L.H."/>
            <person name="Nicolaisen M.H."/>
            <person name="Roitsch T.G."/>
            <person name="Hennessy R.C."/>
        </authorList>
    </citation>
    <scope>NUCLEOTIDE SEQUENCE [LARGE SCALE GENOMIC DNA]</scope>
    <source>
        <strain evidence="1 2">G20-18</strain>
    </source>
</reference>
<organism evidence="1 2">
    <name type="scientific">Pseudomonas hormoni</name>
    <dbReference type="NCBI Taxonomy" id="3093767"/>
    <lineage>
        <taxon>Bacteria</taxon>
        <taxon>Pseudomonadati</taxon>
        <taxon>Pseudomonadota</taxon>
        <taxon>Gammaproteobacteria</taxon>
        <taxon>Pseudomonadales</taxon>
        <taxon>Pseudomonadaceae</taxon>
        <taxon>Pseudomonas</taxon>
    </lineage>
</organism>
<evidence type="ECO:0000313" key="1">
    <source>
        <dbReference type="EMBL" id="QVW25344.1"/>
    </source>
</evidence>